<evidence type="ECO:0000313" key="6">
    <source>
        <dbReference type="Proteomes" id="UP001341840"/>
    </source>
</evidence>
<name>A0ABU6X3P3_9FABA</name>
<dbReference type="PANTHER" id="PTHR32054">
    <property type="entry name" value="HEAVY CHAIN, PUTATIVE, EXPRESSED-RELATED-RELATED"/>
    <property type="match status" value="1"/>
</dbReference>
<dbReference type="EMBL" id="JASCZI010211483">
    <property type="protein sequence ID" value="MED6192766.1"/>
    <property type="molecule type" value="Genomic_DNA"/>
</dbReference>
<dbReference type="PANTHER" id="PTHR32054:SF31">
    <property type="entry name" value="PROTEIN WEAK CHLOROPLAST MOVEMENT UNDER BLUE LIGHT 1"/>
    <property type="match status" value="1"/>
</dbReference>
<feature type="coiled-coil region" evidence="3">
    <location>
        <begin position="555"/>
        <end position="680"/>
    </location>
</feature>
<feature type="compositionally biased region" description="Basic and acidic residues" evidence="4">
    <location>
        <begin position="162"/>
        <end position="180"/>
    </location>
</feature>
<dbReference type="InterPro" id="IPR008545">
    <property type="entry name" value="Web"/>
</dbReference>
<comment type="caution">
    <text evidence="5">The sequence shown here is derived from an EMBL/GenBank/DDBJ whole genome shotgun (WGS) entry which is preliminary data.</text>
</comment>
<feature type="region of interest" description="Disordered" evidence="4">
    <location>
        <begin position="797"/>
        <end position="882"/>
    </location>
</feature>
<feature type="coiled-coil region" evidence="3">
    <location>
        <begin position="299"/>
        <end position="361"/>
    </location>
</feature>
<evidence type="ECO:0000313" key="5">
    <source>
        <dbReference type="EMBL" id="MED6192766.1"/>
    </source>
</evidence>
<feature type="compositionally biased region" description="Polar residues" evidence="4">
    <location>
        <begin position="136"/>
        <end position="147"/>
    </location>
</feature>
<feature type="compositionally biased region" description="Basic and acidic residues" evidence="4">
    <location>
        <begin position="1"/>
        <end position="52"/>
    </location>
</feature>
<dbReference type="Proteomes" id="UP001341840">
    <property type="component" value="Unassembled WGS sequence"/>
</dbReference>
<dbReference type="Pfam" id="PF05701">
    <property type="entry name" value="WEMBL"/>
    <property type="match status" value="1"/>
</dbReference>
<evidence type="ECO:0000256" key="3">
    <source>
        <dbReference type="SAM" id="Coils"/>
    </source>
</evidence>
<evidence type="ECO:0000256" key="4">
    <source>
        <dbReference type="SAM" id="MobiDB-lite"/>
    </source>
</evidence>
<comment type="similarity">
    <text evidence="1">Belongs to the WEB family.</text>
</comment>
<feature type="region of interest" description="Disordered" evidence="4">
    <location>
        <begin position="1"/>
        <end position="122"/>
    </location>
</feature>
<sequence length="899" mass="99130">MEGVEDKLPSESSSKIDEKTLPAENVEDKLPSDSSSKPDEETQLVEHVEDKQPSSLSTTTAEETPPAEPPEQDTKVINLLDNEYNTESPANTISNGKVESEASELATLPHSSNGQTTIQDEDLSISTVNMASTQNTAVDLSTRSHQGNLLEDSEPGAVEDTSGNHECPKDATTDLAERSNQRTLVEDSEPGAGEDTSGKHELRVDVTSDGDPDKENIALASFSETKDLQNDHSELGSPEINDTHVNTASVDSTTNDMNVDAKRGLIDTAPPFESVKEAVSKFGGIVDWKAHRVQTVERRTLVEQELQKAQVEIPEYKRQAEAAEKAKIQVLQELDTTKRRIEELKLNLERAQTEEHQARQDSELAKLRVEEMEQGIADESSVAAKAQLEVAKSRYKAATTDLASVKEELEALRKEYAVLVTDKDEAIKKAEEAVSASKEVEKTVEDLTIELISLKESLEVAHAAHMEAEEQRIGSVMVRDQDSLDWEKELEHTEEELQRLNEQILSAKDLKSKLETASALLVDLKAELSAYMESKIKQEGDEGAEKTHIDMQAAAALARKELDEIKLNTEKATAEVSCLKVAATSLKSELEQEKSSLASIRQREGMASIAVTSLEAELDRTRSEIALVQMREKEAKEMMTELPKKLQQTAEEANQANSLAQAARDKLQKVKAEAEQAKAGVSTMASRLLAAQKEIEAAKASEKLAIAAIKALQESELTRCKNEVDPSAGVTLSLEEYYELSRRAHEAEERANERVAAANSEIEKAKQSELKSFETLDEVNREIAARREVLKLAMERAEKAKEGKLSAEQQLRKWRAESEQRRKASEAGRGGVNQAKSPRGSFEGSKEARSADNLSSPKSFVHDEGATSPETKNDKKKKKSLFPRVLMFFAKRKVNKSGN</sequence>
<keyword evidence="6" id="KW-1185">Reference proteome</keyword>
<feature type="compositionally biased region" description="Polar residues" evidence="4">
    <location>
        <begin position="83"/>
        <end position="97"/>
    </location>
</feature>
<gene>
    <name evidence="5" type="primary">WEB1</name>
    <name evidence="5" type="ORF">PIB30_013401</name>
</gene>
<keyword evidence="2 3" id="KW-0175">Coiled coil</keyword>
<feature type="region of interest" description="Disordered" evidence="4">
    <location>
        <begin position="136"/>
        <end position="256"/>
    </location>
</feature>
<feature type="region of interest" description="Disordered" evidence="4">
    <location>
        <begin position="749"/>
        <end position="769"/>
    </location>
</feature>
<feature type="compositionally biased region" description="Basic and acidic residues" evidence="4">
    <location>
        <begin position="224"/>
        <end position="234"/>
    </location>
</feature>
<evidence type="ECO:0000256" key="1">
    <source>
        <dbReference type="ARBA" id="ARBA00005485"/>
    </source>
</evidence>
<feature type="compositionally biased region" description="Polar residues" evidence="4">
    <location>
        <begin position="243"/>
        <end position="256"/>
    </location>
</feature>
<organism evidence="5 6">
    <name type="scientific">Stylosanthes scabra</name>
    <dbReference type="NCBI Taxonomy" id="79078"/>
    <lineage>
        <taxon>Eukaryota</taxon>
        <taxon>Viridiplantae</taxon>
        <taxon>Streptophyta</taxon>
        <taxon>Embryophyta</taxon>
        <taxon>Tracheophyta</taxon>
        <taxon>Spermatophyta</taxon>
        <taxon>Magnoliopsida</taxon>
        <taxon>eudicotyledons</taxon>
        <taxon>Gunneridae</taxon>
        <taxon>Pentapetalae</taxon>
        <taxon>rosids</taxon>
        <taxon>fabids</taxon>
        <taxon>Fabales</taxon>
        <taxon>Fabaceae</taxon>
        <taxon>Papilionoideae</taxon>
        <taxon>50 kb inversion clade</taxon>
        <taxon>dalbergioids sensu lato</taxon>
        <taxon>Dalbergieae</taxon>
        <taxon>Pterocarpus clade</taxon>
        <taxon>Stylosanthes</taxon>
    </lineage>
</organism>
<proteinExistence type="inferred from homology"/>
<evidence type="ECO:0000256" key="2">
    <source>
        <dbReference type="ARBA" id="ARBA00023054"/>
    </source>
</evidence>
<reference evidence="5 6" key="1">
    <citation type="journal article" date="2023" name="Plants (Basel)">
        <title>Bridging the Gap: Combining Genomics and Transcriptomics Approaches to Understand Stylosanthes scabra, an Orphan Legume from the Brazilian Caatinga.</title>
        <authorList>
            <person name="Ferreira-Neto J.R.C."/>
            <person name="da Silva M.D."/>
            <person name="Binneck E."/>
            <person name="de Melo N.F."/>
            <person name="da Silva R.H."/>
            <person name="de Melo A.L.T.M."/>
            <person name="Pandolfi V."/>
            <person name="Bustamante F.O."/>
            <person name="Brasileiro-Vidal A.C."/>
            <person name="Benko-Iseppon A.M."/>
        </authorList>
    </citation>
    <scope>NUCLEOTIDE SEQUENCE [LARGE SCALE GENOMIC DNA]</scope>
    <source>
        <tissue evidence="5">Leaves</tissue>
    </source>
</reference>
<feature type="compositionally biased region" description="Basic and acidic residues" evidence="4">
    <location>
        <begin position="797"/>
        <end position="826"/>
    </location>
</feature>
<accession>A0ABU6X3P3</accession>
<feature type="coiled-coil region" evidence="3">
    <location>
        <begin position="388"/>
        <end position="457"/>
    </location>
</feature>
<protein>
    <submittedName>
        <fullName evidence="5">Protein WEAK CHLOROPLAST MOVEMENT UNDER BLUE LIGHT 1</fullName>
    </submittedName>
</protein>
<feature type="compositionally biased region" description="Polar residues" evidence="4">
    <location>
        <begin position="109"/>
        <end position="122"/>
    </location>
</feature>
<feature type="compositionally biased region" description="Basic and acidic residues" evidence="4">
    <location>
        <begin position="196"/>
        <end position="216"/>
    </location>
</feature>
<feature type="coiled-coil region" evidence="3">
    <location>
        <begin position="483"/>
        <end position="527"/>
    </location>
</feature>